<gene>
    <name evidence="3" type="ORF">QR680_004297</name>
</gene>
<dbReference type="EMBL" id="JAUCMV010000003">
    <property type="protein sequence ID" value="KAK0409022.1"/>
    <property type="molecule type" value="Genomic_DNA"/>
</dbReference>
<sequence>MLQAGKLPYIEYVELALDIVAPFVTVYFLFLLRRPVFHLNLRILLAHFSMGLGCMTFLRIFILFDSMMKGRFLDGECAFWVHLLHNGFVLTLLDASVLMAGERFVATILVDRYENLKYWLVTVLMCGAVWFINMYISYFTMIRGQNAVIGPNGELTLEHAHYNTDIICSLVVLTTMNVVGVVDNRNRTSLVHPHDSGQSLRKVFFVLYNYNRKRWARDRTKNLGQRYQISENMKTSKQLSIVLLANLVINAYLFFVLYYMLAVSKRNRITESLSQFFDIIAAAAAILLPALFITMHPALQDTVRTHLFLNKVATKRSIAPIEINMANVYFNELAKTWQLPEKRPGNVWKRLRSVCMSNMQLLRILLILLLLLVTQVSCRIRFSHLGSHYDGTFGEEVGVSRVGECTLMAFKNKKIGFRIKVNEQKRTCALLTTFKRFTTLNDSNIRDYILTTSISDQVCTVNTAKNVTGFISGQCTPDGWDCKLLETIRDYCIFVGSDKPDCISSVGASVRDVKCRWSQHRVAVRKETLLCCPQGETLLEERNGKAFCCPEKKVLKEVLNDTAICCDSEENSQEGTGPSSHRGCCPSGEEFVKREGGIDYCCPKGRKFQEIKNGKATFCINGYTLKGYHNGLPKCCSADQNYDSASGTCCPKGWFYQRNGNDGQCCSEGSTLQRAPNGKVVCCPPTHPKALVADDGRVDCCEASMTKLEVDPENKFGTGYQCSP</sequence>
<reference evidence="3" key="1">
    <citation type="submission" date="2023-06" db="EMBL/GenBank/DDBJ databases">
        <title>Genomic analysis of the entomopathogenic nematode Steinernema hermaphroditum.</title>
        <authorList>
            <person name="Schwarz E.M."/>
            <person name="Heppert J.K."/>
            <person name="Baniya A."/>
            <person name="Schwartz H.T."/>
            <person name="Tan C.-H."/>
            <person name="Antoshechkin I."/>
            <person name="Sternberg P.W."/>
            <person name="Goodrich-Blair H."/>
            <person name="Dillman A.R."/>
        </authorList>
    </citation>
    <scope>NUCLEOTIDE SEQUENCE</scope>
    <source>
        <strain evidence="3">PS9179</strain>
        <tissue evidence="3">Whole animal</tissue>
    </source>
</reference>
<dbReference type="PANTHER" id="PTHR47521">
    <property type="entry name" value="SERPENTINE RECEPTOR, CLASS E (EPSILON)-RELATED"/>
    <property type="match status" value="1"/>
</dbReference>
<dbReference type="GO" id="GO:0007606">
    <property type="term" value="P:sensory perception of chemical stimulus"/>
    <property type="evidence" value="ECO:0007669"/>
    <property type="project" value="InterPro"/>
</dbReference>
<comment type="similarity">
    <text evidence="1">Belongs to the nematode receptor-like protein sre family.</text>
</comment>
<feature type="transmembrane region" description="Helical" evidence="2">
    <location>
        <begin position="77"/>
        <end position="98"/>
    </location>
</feature>
<comment type="caution">
    <text evidence="3">The sequence shown here is derived from an EMBL/GenBank/DDBJ whole genome shotgun (WGS) entry which is preliminary data.</text>
</comment>
<feature type="transmembrane region" description="Helical" evidence="2">
    <location>
        <begin position="360"/>
        <end position="377"/>
    </location>
</feature>
<dbReference type="Pfam" id="PF03125">
    <property type="entry name" value="Sre"/>
    <property type="match status" value="1"/>
</dbReference>
<evidence type="ECO:0000256" key="1">
    <source>
        <dbReference type="ARBA" id="ARBA00006803"/>
    </source>
</evidence>
<accession>A0AA39LTF6</accession>
<dbReference type="PANTHER" id="PTHR47521:SF18">
    <property type="entry name" value="G PROTEIN-COUPLED RECEPTOR-RELATED"/>
    <property type="match status" value="1"/>
</dbReference>
<evidence type="ECO:0000256" key="2">
    <source>
        <dbReference type="SAM" id="Phobius"/>
    </source>
</evidence>
<feature type="transmembrane region" description="Helical" evidence="2">
    <location>
        <begin position="118"/>
        <end position="136"/>
    </location>
</feature>
<keyword evidence="2" id="KW-0812">Transmembrane</keyword>
<keyword evidence="2" id="KW-1133">Transmembrane helix</keyword>
<keyword evidence="4" id="KW-1185">Reference proteome</keyword>
<dbReference type="InterPro" id="IPR052860">
    <property type="entry name" value="NRL-GPCR1"/>
</dbReference>
<name>A0AA39LTF6_9BILA</name>
<dbReference type="Proteomes" id="UP001175271">
    <property type="component" value="Unassembled WGS sequence"/>
</dbReference>
<dbReference type="GO" id="GO:0016020">
    <property type="term" value="C:membrane"/>
    <property type="evidence" value="ECO:0007669"/>
    <property type="project" value="InterPro"/>
</dbReference>
<dbReference type="Gene3D" id="1.20.1070.10">
    <property type="entry name" value="Rhodopsin 7-helix transmembrane proteins"/>
    <property type="match status" value="1"/>
</dbReference>
<keyword evidence="2" id="KW-0472">Membrane</keyword>
<feature type="transmembrane region" description="Helical" evidence="2">
    <location>
        <begin position="12"/>
        <end position="32"/>
    </location>
</feature>
<evidence type="ECO:0000313" key="4">
    <source>
        <dbReference type="Proteomes" id="UP001175271"/>
    </source>
</evidence>
<dbReference type="AlphaFoldDB" id="A0AA39LTF6"/>
<feature type="transmembrane region" description="Helical" evidence="2">
    <location>
        <begin position="273"/>
        <end position="294"/>
    </location>
</feature>
<proteinExistence type="inferred from homology"/>
<dbReference type="InterPro" id="IPR004151">
    <property type="entry name" value="7TM_GPCR_serpentine_rcpt_Sre"/>
</dbReference>
<evidence type="ECO:0000313" key="3">
    <source>
        <dbReference type="EMBL" id="KAK0409022.1"/>
    </source>
</evidence>
<protein>
    <submittedName>
        <fullName evidence="3">Uncharacterized protein</fullName>
    </submittedName>
</protein>
<organism evidence="3 4">
    <name type="scientific">Steinernema hermaphroditum</name>
    <dbReference type="NCBI Taxonomy" id="289476"/>
    <lineage>
        <taxon>Eukaryota</taxon>
        <taxon>Metazoa</taxon>
        <taxon>Ecdysozoa</taxon>
        <taxon>Nematoda</taxon>
        <taxon>Chromadorea</taxon>
        <taxon>Rhabditida</taxon>
        <taxon>Tylenchina</taxon>
        <taxon>Panagrolaimomorpha</taxon>
        <taxon>Strongyloidoidea</taxon>
        <taxon>Steinernematidae</taxon>
        <taxon>Steinernema</taxon>
    </lineage>
</organism>
<feature type="transmembrane region" description="Helical" evidence="2">
    <location>
        <begin position="239"/>
        <end position="261"/>
    </location>
</feature>
<feature type="transmembrane region" description="Helical" evidence="2">
    <location>
        <begin position="44"/>
        <end position="65"/>
    </location>
</feature>